<evidence type="ECO:0000256" key="1">
    <source>
        <dbReference type="SAM" id="SignalP"/>
    </source>
</evidence>
<keyword evidence="1" id="KW-0732">Signal</keyword>
<dbReference type="EMBL" id="FOPJ01000001">
    <property type="protein sequence ID" value="SFG15493.1"/>
    <property type="molecule type" value="Genomic_DNA"/>
</dbReference>
<evidence type="ECO:0000313" key="3">
    <source>
        <dbReference type="Proteomes" id="UP000199065"/>
    </source>
</evidence>
<feature type="chain" id="PRO_5011778832" evidence="1">
    <location>
        <begin position="28"/>
        <end position="204"/>
    </location>
</feature>
<dbReference type="Proteomes" id="UP000199065">
    <property type="component" value="Unassembled WGS sequence"/>
</dbReference>
<reference evidence="2 3" key="1">
    <citation type="submission" date="2016-10" db="EMBL/GenBank/DDBJ databases">
        <authorList>
            <person name="de Groot N.N."/>
        </authorList>
    </citation>
    <scope>NUCLEOTIDE SEQUENCE [LARGE SCALE GENOMIC DNA]</scope>
    <source>
        <strain>J11</strain>
        <strain evidence="3">PG 39</strain>
    </source>
</reference>
<dbReference type="AlphaFoldDB" id="A0A1I2PJ84"/>
<accession>A0A1I2PJ84</accession>
<feature type="signal peptide" evidence="1">
    <location>
        <begin position="1"/>
        <end position="27"/>
    </location>
</feature>
<sequence length="204" mass="22325">MRRLTSISVLTALAAAFTSVVGVPAYATTINQNPATEWRLVDESTFSGAILEGFEPMEVPDALVEESYIGIERPTDDFRATPSFHICSPIGHAENPHKSGSDVSAHGFWYRNNCRNFHANVRVDLSAFWGNRQTGVGTWITVAPNSQSIEAGGGRGNRVTARTHCYASSHPVSWRNTTDVDVIGERDWPGVQENIQTLYCAPTS</sequence>
<proteinExistence type="predicted"/>
<organism evidence="2 3">
    <name type="scientific">Corynebacterium spheniscorum</name>
    <dbReference type="NCBI Taxonomy" id="185761"/>
    <lineage>
        <taxon>Bacteria</taxon>
        <taxon>Bacillati</taxon>
        <taxon>Actinomycetota</taxon>
        <taxon>Actinomycetes</taxon>
        <taxon>Mycobacteriales</taxon>
        <taxon>Corynebacteriaceae</taxon>
        <taxon>Corynebacterium</taxon>
    </lineage>
</organism>
<gene>
    <name evidence="2" type="ORF">SAMN05660282_00054</name>
</gene>
<name>A0A1I2PJ84_9CORY</name>
<keyword evidence="3" id="KW-1185">Reference proteome</keyword>
<protein>
    <submittedName>
        <fullName evidence="2">Uncharacterized protein</fullName>
    </submittedName>
</protein>
<evidence type="ECO:0000313" key="2">
    <source>
        <dbReference type="EMBL" id="SFG15493.1"/>
    </source>
</evidence>